<evidence type="ECO:0008006" key="5">
    <source>
        <dbReference type="Google" id="ProtNLM"/>
    </source>
</evidence>
<evidence type="ECO:0000313" key="3">
    <source>
        <dbReference type="EMBL" id="GID61302.1"/>
    </source>
</evidence>
<feature type="signal peptide" evidence="2">
    <location>
        <begin position="1"/>
        <end position="24"/>
    </location>
</feature>
<proteinExistence type="predicted"/>
<gene>
    <name evidence="3" type="ORF">Aco03nite_097060</name>
</gene>
<dbReference type="PROSITE" id="PS51257">
    <property type="entry name" value="PROKAR_LIPOPROTEIN"/>
    <property type="match status" value="1"/>
</dbReference>
<dbReference type="RefSeq" id="WP_203809129.1">
    <property type="nucleotide sequence ID" value="NZ_BAAAQE010000119.1"/>
</dbReference>
<protein>
    <recommendedName>
        <fullName evidence="5">DUF4352 domain-containing protein</fullName>
    </recommendedName>
</protein>
<feature type="chain" id="PRO_5046180802" description="DUF4352 domain-containing protein" evidence="2">
    <location>
        <begin position="25"/>
        <end position="190"/>
    </location>
</feature>
<evidence type="ECO:0000256" key="2">
    <source>
        <dbReference type="SAM" id="SignalP"/>
    </source>
</evidence>
<organism evidence="3 4">
    <name type="scientific">Actinoplanes couchii</name>
    <dbReference type="NCBI Taxonomy" id="403638"/>
    <lineage>
        <taxon>Bacteria</taxon>
        <taxon>Bacillati</taxon>
        <taxon>Actinomycetota</taxon>
        <taxon>Actinomycetes</taxon>
        <taxon>Micromonosporales</taxon>
        <taxon>Micromonosporaceae</taxon>
        <taxon>Actinoplanes</taxon>
    </lineage>
</organism>
<feature type="compositionally biased region" description="Acidic residues" evidence="1">
    <location>
        <begin position="42"/>
        <end position="53"/>
    </location>
</feature>
<evidence type="ECO:0000313" key="4">
    <source>
        <dbReference type="Proteomes" id="UP000612282"/>
    </source>
</evidence>
<comment type="caution">
    <text evidence="3">The sequence shown here is derived from an EMBL/GenBank/DDBJ whole genome shotgun (WGS) entry which is preliminary data.</text>
</comment>
<dbReference type="Proteomes" id="UP000612282">
    <property type="component" value="Unassembled WGS sequence"/>
</dbReference>
<keyword evidence="4" id="KW-1185">Reference proteome</keyword>
<reference evidence="3 4" key="1">
    <citation type="submission" date="2021-01" db="EMBL/GenBank/DDBJ databases">
        <title>Whole genome shotgun sequence of Actinoplanes couchii NBRC 106145.</title>
        <authorList>
            <person name="Komaki H."/>
            <person name="Tamura T."/>
        </authorList>
    </citation>
    <scope>NUCLEOTIDE SEQUENCE [LARGE SCALE GENOMIC DNA]</scope>
    <source>
        <strain evidence="3 4">NBRC 106145</strain>
    </source>
</reference>
<sequence>MRKLFTIGILLAFVAGCGTTPAVSSNTGEPPSASVPTADASADTETDWIDSNDPDAPPNKSGSEISAGAKPMGTERLINTEKFDARVTVALATDVKAEYGDAPYAVDVTVRMTRGTWTFGAARVQFIYGNGSAHDQIVDEDAPETAAEIDAPDSGTWRFLYEHPAAAGVGQGARIVISASNGKPLAAWLT</sequence>
<feature type="region of interest" description="Disordered" evidence="1">
    <location>
        <begin position="21"/>
        <end position="74"/>
    </location>
</feature>
<name>A0ABQ3XS11_9ACTN</name>
<accession>A0ABQ3XS11</accession>
<evidence type="ECO:0000256" key="1">
    <source>
        <dbReference type="SAM" id="MobiDB-lite"/>
    </source>
</evidence>
<dbReference type="EMBL" id="BOMG01000122">
    <property type="protein sequence ID" value="GID61302.1"/>
    <property type="molecule type" value="Genomic_DNA"/>
</dbReference>
<keyword evidence="2" id="KW-0732">Signal</keyword>